<dbReference type="InterPro" id="IPR013858">
    <property type="entry name" value="Peptidase_M10B_C"/>
</dbReference>
<evidence type="ECO:0000256" key="2">
    <source>
        <dbReference type="ARBA" id="ARBA00022525"/>
    </source>
</evidence>
<dbReference type="Pfam" id="PF08548">
    <property type="entry name" value="Peptidase_M10_C"/>
    <property type="match status" value="1"/>
</dbReference>
<dbReference type="SUPFAM" id="SSF51120">
    <property type="entry name" value="beta-Roll"/>
    <property type="match status" value="1"/>
</dbReference>
<name>A0A379PKF6_9PROT</name>
<protein>
    <recommendedName>
        <fullName evidence="5">Peptidase M10 serralysin C-terminal domain-containing protein</fullName>
    </recommendedName>
</protein>
<sequence length="372" mass="38365">MRTFKHNAMDFPVRFDYESNCRPEEKRATEETTVPTYYGDTTGTLSGSQSGGAQILRGGLEPIDPYTGRYNDQLYGDAQALAGHARGGNDIIYGVSASYSTELIAGDAATMDGSSRGGNDTIFGGFGSHLSITIVGDALELHGASRGGNDLIYPGSNGASGGGFVAGDARTMDGTTRGGDDTIIGGGIGMALYGDASILSGHARGGNDHFRLSDGAQSLYAYGDGRLTEHARGGDDVIVGGSNAPYVMMYGDGALSDQARGGNDILIAGSNSFEIMWGDGPKTGTARGGSDTFVFATGSGRDQIMDFEQGKDHIDLTGYASQGIHGFADLTLVAGAVIGDSDPNATSIQFSTSSVVVVHGVPHLTATDFLFA</sequence>
<dbReference type="EMBL" id="UGVN01000002">
    <property type="protein sequence ID" value="SUE95407.1"/>
    <property type="molecule type" value="Genomic_DNA"/>
</dbReference>
<gene>
    <name evidence="6" type="ORF">NCTC13291_04292</name>
</gene>
<accession>A0A379PKF6</accession>
<feature type="domain" description="Peptidase M10 serralysin C-terminal" evidence="5">
    <location>
        <begin position="261"/>
        <end position="322"/>
    </location>
</feature>
<evidence type="ECO:0000313" key="7">
    <source>
        <dbReference type="Proteomes" id="UP000254919"/>
    </source>
</evidence>
<keyword evidence="3" id="KW-0677">Repeat</keyword>
<dbReference type="AlphaFoldDB" id="A0A379PKF6"/>
<feature type="compositionally biased region" description="Low complexity" evidence="4">
    <location>
        <begin position="39"/>
        <end position="51"/>
    </location>
</feature>
<dbReference type="Proteomes" id="UP000254919">
    <property type="component" value="Unassembled WGS sequence"/>
</dbReference>
<proteinExistence type="predicted"/>
<reference evidence="6 7" key="1">
    <citation type="submission" date="2018-06" db="EMBL/GenBank/DDBJ databases">
        <authorList>
            <consortium name="Pathogen Informatics"/>
            <person name="Doyle S."/>
        </authorList>
    </citation>
    <scope>NUCLEOTIDE SEQUENCE [LARGE SCALE GENOMIC DNA]</scope>
    <source>
        <strain evidence="6 7">NCTC13291</strain>
    </source>
</reference>
<comment type="subcellular location">
    <subcellularLocation>
        <location evidence="1">Secreted</location>
    </subcellularLocation>
</comment>
<evidence type="ECO:0000256" key="3">
    <source>
        <dbReference type="ARBA" id="ARBA00022737"/>
    </source>
</evidence>
<dbReference type="InterPro" id="IPR011049">
    <property type="entry name" value="Serralysin-like_metalloprot_C"/>
</dbReference>
<organism evidence="6 7">
    <name type="scientific">Roseomonas mucosa</name>
    <dbReference type="NCBI Taxonomy" id="207340"/>
    <lineage>
        <taxon>Bacteria</taxon>
        <taxon>Pseudomonadati</taxon>
        <taxon>Pseudomonadota</taxon>
        <taxon>Alphaproteobacteria</taxon>
        <taxon>Acetobacterales</taxon>
        <taxon>Roseomonadaceae</taxon>
        <taxon>Roseomonas</taxon>
    </lineage>
</organism>
<evidence type="ECO:0000256" key="4">
    <source>
        <dbReference type="SAM" id="MobiDB-lite"/>
    </source>
</evidence>
<dbReference type="GO" id="GO:0005509">
    <property type="term" value="F:calcium ion binding"/>
    <property type="evidence" value="ECO:0007669"/>
    <property type="project" value="InterPro"/>
</dbReference>
<evidence type="ECO:0000313" key="6">
    <source>
        <dbReference type="EMBL" id="SUE95407.1"/>
    </source>
</evidence>
<dbReference type="GO" id="GO:0005615">
    <property type="term" value="C:extracellular space"/>
    <property type="evidence" value="ECO:0007669"/>
    <property type="project" value="InterPro"/>
</dbReference>
<keyword evidence="2" id="KW-0964">Secreted</keyword>
<feature type="region of interest" description="Disordered" evidence="4">
    <location>
        <begin position="22"/>
        <end position="51"/>
    </location>
</feature>
<evidence type="ECO:0000256" key="1">
    <source>
        <dbReference type="ARBA" id="ARBA00004613"/>
    </source>
</evidence>
<evidence type="ECO:0000259" key="5">
    <source>
        <dbReference type="Pfam" id="PF08548"/>
    </source>
</evidence>